<feature type="chain" id="PRO_5018720849" evidence="1">
    <location>
        <begin position="23"/>
        <end position="261"/>
    </location>
</feature>
<dbReference type="RefSeq" id="WP_125320136.1">
    <property type="nucleotide sequence ID" value="NZ_AP024889.1"/>
</dbReference>
<dbReference type="InterPro" id="IPR003343">
    <property type="entry name" value="Big_2"/>
</dbReference>
<dbReference type="EMBL" id="RSFA01000014">
    <property type="protein sequence ID" value="RSD32183.1"/>
    <property type="molecule type" value="Genomic_DNA"/>
</dbReference>
<evidence type="ECO:0000313" key="4">
    <source>
        <dbReference type="Proteomes" id="UP000269041"/>
    </source>
</evidence>
<gene>
    <name evidence="3" type="ORF">EJA03_04995</name>
</gene>
<evidence type="ECO:0000256" key="1">
    <source>
        <dbReference type="SAM" id="SignalP"/>
    </source>
</evidence>
<keyword evidence="4" id="KW-1185">Reference proteome</keyword>
<reference evidence="3 4" key="1">
    <citation type="submission" date="2018-12" db="EMBL/GenBank/DDBJ databases">
        <title>Genomic taxonomy of the Vibrionaceae family.</title>
        <authorList>
            <person name="Gomez-Gil B."/>
            <person name="Enciso-Ibarra K."/>
        </authorList>
    </citation>
    <scope>NUCLEOTIDE SEQUENCE [LARGE SCALE GENOMIC DNA]</scope>
    <source>
        <strain evidence="3 4">CAIM 594</strain>
    </source>
</reference>
<dbReference type="SMART" id="SM00635">
    <property type="entry name" value="BID_2"/>
    <property type="match status" value="1"/>
</dbReference>
<evidence type="ECO:0000259" key="2">
    <source>
        <dbReference type="SMART" id="SM00635"/>
    </source>
</evidence>
<keyword evidence="1" id="KW-0732">Signal</keyword>
<name>A0A3R9F899_9VIBR</name>
<accession>A0A3R9F899</accession>
<comment type="caution">
    <text evidence="3">The sequence shown here is derived from an EMBL/GenBank/DDBJ whole genome shotgun (WGS) entry which is preliminary data.</text>
</comment>
<feature type="domain" description="BIG2" evidence="2">
    <location>
        <begin position="31"/>
        <end position="113"/>
    </location>
</feature>
<organism evidence="3 4">
    <name type="scientific">Vibrio pectenicida</name>
    <dbReference type="NCBI Taxonomy" id="62763"/>
    <lineage>
        <taxon>Bacteria</taxon>
        <taxon>Pseudomonadati</taxon>
        <taxon>Pseudomonadota</taxon>
        <taxon>Gammaproteobacteria</taxon>
        <taxon>Vibrionales</taxon>
        <taxon>Vibrionaceae</taxon>
        <taxon>Vibrio</taxon>
    </lineage>
</organism>
<dbReference type="AlphaFoldDB" id="A0A3R9F899"/>
<protein>
    <submittedName>
        <fullName evidence="3">DUF1566 domain-containing protein</fullName>
    </submittedName>
</protein>
<dbReference type="PROSITE" id="PS51257">
    <property type="entry name" value="PROKAR_LIPOPROTEIN"/>
    <property type="match status" value="1"/>
</dbReference>
<proteinExistence type="predicted"/>
<dbReference type="Pfam" id="PF02368">
    <property type="entry name" value="Big_2"/>
    <property type="match status" value="1"/>
</dbReference>
<dbReference type="OrthoDB" id="5906407at2"/>
<evidence type="ECO:0000313" key="3">
    <source>
        <dbReference type="EMBL" id="RSD32183.1"/>
    </source>
</evidence>
<feature type="signal peptide" evidence="1">
    <location>
        <begin position="1"/>
        <end position="22"/>
    </location>
</feature>
<dbReference type="Proteomes" id="UP000269041">
    <property type="component" value="Unassembled WGS sequence"/>
</dbReference>
<dbReference type="Gene3D" id="2.60.40.1080">
    <property type="match status" value="1"/>
</dbReference>
<sequence length="261" mass="27642">MNKSIFVLMALMLLAGCNSEGAFSSVPVDTTVTEIVVTPSPVSVLNGRTQQLVAMAKYDDGNEEDVSNSVTWEIVGDPTIADVSFSGLLTGNVKGGTELTATKDGITSNTVNVTVCDLAGACIDIFDTGSGKLFTNSPSVAYVDSIGGSANNGTNNENGSFGPAGTFYLFNWANANALCTTYNAQSIEGRNNWRLATRDELKVELFDVYGNMFSARGWPTFVYYWSVTPNGVDYYAVSLLDGLIGSNGPTITLYASCVSDP</sequence>